<dbReference type="SUPFAM" id="SSF53474">
    <property type="entry name" value="alpha/beta-Hydrolases"/>
    <property type="match status" value="1"/>
</dbReference>
<feature type="signal peptide" evidence="3">
    <location>
        <begin position="1"/>
        <end position="17"/>
    </location>
</feature>
<dbReference type="PANTHER" id="PTHR43918">
    <property type="entry name" value="ACETYLCHOLINESTERASE"/>
    <property type="match status" value="1"/>
</dbReference>
<dbReference type="InterPro" id="IPR002018">
    <property type="entry name" value="CarbesteraseB"/>
</dbReference>
<dbReference type="AlphaFoldDB" id="A0A5C2S744"/>
<accession>A0A5C2S744</accession>
<dbReference type="EC" id="3.1.1.-" evidence="3"/>
<evidence type="ECO:0000313" key="5">
    <source>
        <dbReference type="EMBL" id="RPD58884.1"/>
    </source>
</evidence>
<keyword evidence="3" id="KW-0732">Signal</keyword>
<dbReference type="Proteomes" id="UP000313359">
    <property type="component" value="Unassembled WGS sequence"/>
</dbReference>
<evidence type="ECO:0000259" key="4">
    <source>
        <dbReference type="Pfam" id="PF00135"/>
    </source>
</evidence>
<sequence length="536" mass="58341">MLLGLLSLLSVATHVWSSPVTTGGAQCTPSNTSTCMVAIQIDNATVIGVSDGTTSSFLGISFAQPPIGELRLNLPQPARPYTGVVNATAFGNQCYNSLQAGSLPFPSWETPEMLNYFRVFENFATSQFSEDCLNLNVIAPASIPPGRRLPVVAYIFFGAFKFGSSADVDGRIMVQRSIQMGEPIIFVSMNHRLGPYGFLGGGEVKAAGIGNLGLQDQREALRWIQKYIHTFGGDSGRVTLLGFSSGAVSAALQMVANEGDTEGLFHAVWAQSGAVQPVGWIDAAAPQQSYDAFVSRVNCSGAADTLPHADGTFIRDLPQPAMVRGDIARVPVVAGNAEDEGTIFTLDFPNGTQVAFRRTEAQFEQLIRASFFPNISDVEMSRLLQLYPDDPAQGAPYGTGDEFQFVSMWKRIASLMGDAGVIAIRRLFVETVAAFGQRAWTYIYRRDKVYGWGSTHGSEIPDMYGGGDLADLLIRFANNHNPNRPSSELYWSPYNLATRPMLDFYGNDSLKLSNDTYRQDAIRLVEKLGLEGPWPF</sequence>
<dbReference type="InterPro" id="IPR050654">
    <property type="entry name" value="AChE-related_enzymes"/>
</dbReference>
<dbReference type="Pfam" id="PF00135">
    <property type="entry name" value="COesterase"/>
    <property type="match status" value="1"/>
</dbReference>
<dbReference type="STRING" id="1328759.A0A5C2S744"/>
<dbReference type="InterPro" id="IPR019826">
    <property type="entry name" value="Carboxylesterase_B_AS"/>
</dbReference>
<evidence type="ECO:0000313" key="6">
    <source>
        <dbReference type="Proteomes" id="UP000313359"/>
    </source>
</evidence>
<evidence type="ECO:0000256" key="3">
    <source>
        <dbReference type="RuleBase" id="RU361235"/>
    </source>
</evidence>
<keyword evidence="2 3" id="KW-0378">Hydrolase</keyword>
<dbReference type="GO" id="GO:0052689">
    <property type="term" value="F:carboxylic ester hydrolase activity"/>
    <property type="evidence" value="ECO:0007669"/>
    <property type="project" value="TreeGrafter"/>
</dbReference>
<dbReference type="InterPro" id="IPR029058">
    <property type="entry name" value="AB_hydrolase_fold"/>
</dbReference>
<keyword evidence="6" id="KW-1185">Reference proteome</keyword>
<evidence type="ECO:0000256" key="2">
    <source>
        <dbReference type="ARBA" id="ARBA00022801"/>
    </source>
</evidence>
<dbReference type="PANTHER" id="PTHR43918:SF4">
    <property type="entry name" value="CARBOXYLIC ESTER HYDROLASE"/>
    <property type="match status" value="1"/>
</dbReference>
<evidence type="ECO:0000256" key="1">
    <source>
        <dbReference type="ARBA" id="ARBA00005964"/>
    </source>
</evidence>
<protein>
    <recommendedName>
        <fullName evidence="3">Carboxylic ester hydrolase</fullName>
        <ecNumber evidence="3">3.1.1.-</ecNumber>
    </recommendedName>
</protein>
<name>A0A5C2S744_9APHY</name>
<organism evidence="5 6">
    <name type="scientific">Lentinus tigrinus ALCF2SS1-6</name>
    <dbReference type="NCBI Taxonomy" id="1328759"/>
    <lineage>
        <taxon>Eukaryota</taxon>
        <taxon>Fungi</taxon>
        <taxon>Dikarya</taxon>
        <taxon>Basidiomycota</taxon>
        <taxon>Agaricomycotina</taxon>
        <taxon>Agaricomycetes</taxon>
        <taxon>Polyporales</taxon>
        <taxon>Polyporaceae</taxon>
        <taxon>Lentinus</taxon>
    </lineage>
</organism>
<feature type="domain" description="Carboxylesterase type B" evidence="4">
    <location>
        <begin position="41"/>
        <end position="301"/>
    </location>
</feature>
<dbReference type="EMBL" id="ML122273">
    <property type="protein sequence ID" value="RPD58884.1"/>
    <property type="molecule type" value="Genomic_DNA"/>
</dbReference>
<gene>
    <name evidence="5" type="ORF">L227DRAFT_654605</name>
</gene>
<reference evidence="5" key="1">
    <citation type="journal article" date="2018" name="Genome Biol. Evol.">
        <title>Genomics and development of Lentinus tigrinus, a white-rot wood-decaying mushroom with dimorphic fruiting bodies.</title>
        <authorList>
            <person name="Wu B."/>
            <person name="Xu Z."/>
            <person name="Knudson A."/>
            <person name="Carlson A."/>
            <person name="Chen N."/>
            <person name="Kovaka S."/>
            <person name="LaButti K."/>
            <person name="Lipzen A."/>
            <person name="Pennachio C."/>
            <person name="Riley R."/>
            <person name="Schakwitz W."/>
            <person name="Umezawa K."/>
            <person name="Ohm R.A."/>
            <person name="Grigoriev I.V."/>
            <person name="Nagy L.G."/>
            <person name="Gibbons J."/>
            <person name="Hibbett D."/>
        </authorList>
    </citation>
    <scope>NUCLEOTIDE SEQUENCE [LARGE SCALE GENOMIC DNA]</scope>
    <source>
        <strain evidence="5">ALCF2SS1-6</strain>
    </source>
</reference>
<dbReference type="Gene3D" id="3.40.50.1820">
    <property type="entry name" value="alpha/beta hydrolase"/>
    <property type="match status" value="2"/>
</dbReference>
<feature type="chain" id="PRO_5023156466" description="Carboxylic ester hydrolase" evidence="3">
    <location>
        <begin position="18"/>
        <end position="536"/>
    </location>
</feature>
<comment type="similarity">
    <text evidence="1 3">Belongs to the type-B carboxylesterase/lipase family.</text>
</comment>
<dbReference type="OrthoDB" id="408631at2759"/>
<dbReference type="PROSITE" id="PS00122">
    <property type="entry name" value="CARBOXYLESTERASE_B_1"/>
    <property type="match status" value="1"/>
</dbReference>
<proteinExistence type="inferred from homology"/>